<dbReference type="GO" id="GO:0051213">
    <property type="term" value="F:dioxygenase activity"/>
    <property type="evidence" value="ECO:0007669"/>
    <property type="project" value="UniProtKB-KW"/>
</dbReference>
<dbReference type="InterPro" id="IPR037120">
    <property type="entry name" value="Haem_peroxidase_sf_animal"/>
</dbReference>
<gene>
    <name evidence="6" type="ORF">ZOSMA_69G00240</name>
</gene>
<keyword evidence="2" id="KW-0106">Calcium</keyword>
<keyword evidence="7" id="KW-1185">Reference proteome</keyword>
<dbReference type="Pfam" id="PF03098">
    <property type="entry name" value="An_peroxidase"/>
    <property type="match status" value="1"/>
</dbReference>
<dbReference type="InterPro" id="IPR010255">
    <property type="entry name" value="Haem_peroxidase_sf"/>
</dbReference>
<dbReference type="OrthoDB" id="1710331at2759"/>
<dbReference type="EMBL" id="LFYR01001802">
    <property type="protein sequence ID" value="KMZ59328.1"/>
    <property type="molecule type" value="Genomic_DNA"/>
</dbReference>
<dbReference type="PROSITE" id="PS50292">
    <property type="entry name" value="PEROXIDASE_3"/>
    <property type="match status" value="1"/>
</dbReference>
<dbReference type="InterPro" id="IPR050783">
    <property type="entry name" value="Oxylipin_biosynth_metab"/>
</dbReference>
<accession>A0A0K9NRV3</accession>
<sequence>MFTNKHNAVCDALHEEYPELDDDKLHRHARLVISAVIAKIHTIDWTVELLKTDTMRASMMTNWYGVLGKRFKETFGSIGGSTLAPVLTGLVGLKQPWRSLLFN</sequence>
<dbReference type="Gene3D" id="1.10.640.10">
    <property type="entry name" value="Haem peroxidase domain superfamily, animal type"/>
    <property type="match status" value="1"/>
</dbReference>
<keyword evidence="4" id="KW-0560">Oxidoreductase</keyword>
<dbReference type="GO" id="GO:0046872">
    <property type="term" value="F:metal ion binding"/>
    <property type="evidence" value="ECO:0007669"/>
    <property type="project" value="UniProtKB-KW"/>
</dbReference>
<proteinExistence type="predicted"/>
<keyword evidence="3" id="KW-0223">Dioxygenase</keyword>
<dbReference type="SUPFAM" id="SSF48113">
    <property type="entry name" value="Heme-dependent peroxidases"/>
    <property type="match status" value="1"/>
</dbReference>
<dbReference type="GO" id="GO:0006631">
    <property type="term" value="P:fatty acid metabolic process"/>
    <property type="evidence" value="ECO:0007669"/>
    <property type="project" value="UniProtKB-ARBA"/>
</dbReference>
<dbReference type="PANTHER" id="PTHR11903:SF25">
    <property type="entry name" value="ALPHA-DIOXYGENASE 2"/>
    <property type="match status" value="1"/>
</dbReference>
<dbReference type="GO" id="GO:0020037">
    <property type="term" value="F:heme binding"/>
    <property type="evidence" value="ECO:0007669"/>
    <property type="project" value="InterPro"/>
</dbReference>
<reference evidence="7" key="1">
    <citation type="journal article" date="2016" name="Nature">
        <title>The genome of the seagrass Zostera marina reveals angiosperm adaptation to the sea.</title>
        <authorList>
            <person name="Olsen J.L."/>
            <person name="Rouze P."/>
            <person name="Verhelst B."/>
            <person name="Lin Y.-C."/>
            <person name="Bayer T."/>
            <person name="Collen J."/>
            <person name="Dattolo E."/>
            <person name="De Paoli E."/>
            <person name="Dittami S."/>
            <person name="Maumus F."/>
            <person name="Michel G."/>
            <person name="Kersting A."/>
            <person name="Lauritano C."/>
            <person name="Lohaus R."/>
            <person name="Toepel M."/>
            <person name="Tonon T."/>
            <person name="Vanneste K."/>
            <person name="Amirebrahimi M."/>
            <person name="Brakel J."/>
            <person name="Bostroem C."/>
            <person name="Chovatia M."/>
            <person name="Grimwood J."/>
            <person name="Jenkins J.W."/>
            <person name="Jueterbock A."/>
            <person name="Mraz A."/>
            <person name="Stam W.T."/>
            <person name="Tice H."/>
            <person name="Bornberg-Bauer E."/>
            <person name="Green P.J."/>
            <person name="Pearson G.A."/>
            <person name="Procaccini G."/>
            <person name="Duarte C.M."/>
            <person name="Schmutz J."/>
            <person name="Reusch T.B.H."/>
            <person name="Van de Peer Y."/>
        </authorList>
    </citation>
    <scope>NUCLEOTIDE SEQUENCE [LARGE SCALE GENOMIC DNA]</scope>
    <source>
        <strain evidence="7">cv. Finnish</strain>
    </source>
</reference>
<dbReference type="GO" id="GO:0006979">
    <property type="term" value="P:response to oxidative stress"/>
    <property type="evidence" value="ECO:0007669"/>
    <property type="project" value="InterPro"/>
</dbReference>
<evidence type="ECO:0000256" key="1">
    <source>
        <dbReference type="ARBA" id="ARBA00022723"/>
    </source>
</evidence>
<dbReference type="GO" id="GO:0004601">
    <property type="term" value="F:peroxidase activity"/>
    <property type="evidence" value="ECO:0007669"/>
    <property type="project" value="InterPro"/>
</dbReference>
<evidence type="ECO:0000313" key="6">
    <source>
        <dbReference type="EMBL" id="KMZ59328.1"/>
    </source>
</evidence>
<evidence type="ECO:0000313" key="7">
    <source>
        <dbReference type="Proteomes" id="UP000036987"/>
    </source>
</evidence>
<name>A0A0K9NRV3_ZOSMR</name>
<dbReference type="Proteomes" id="UP000036987">
    <property type="component" value="Unassembled WGS sequence"/>
</dbReference>
<evidence type="ECO:0000256" key="5">
    <source>
        <dbReference type="ARBA" id="ARBA00023004"/>
    </source>
</evidence>
<evidence type="ECO:0000256" key="2">
    <source>
        <dbReference type="ARBA" id="ARBA00022837"/>
    </source>
</evidence>
<dbReference type="AlphaFoldDB" id="A0A0K9NRV3"/>
<dbReference type="InterPro" id="IPR019791">
    <property type="entry name" value="Haem_peroxidase_animal"/>
</dbReference>
<keyword evidence="1" id="KW-0479">Metal-binding</keyword>
<keyword evidence="5" id="KW-0408">Iron</keyword>
<dbReference type="PANTHER" id="PTHR11903">
    <property type="entry name" value="PROSTAGLANDIN G/H SYNTHASE"/>
    <property type="match status" value="1"/>
</dbReference>
<evidence type="ECO:0000256" key="3">
    <source>
        <dbReference type="ARBA" id="ARBA00022964"/>
    </source>
</evidence>
<evidence type="ECO:0000256" key="4">
    <source>
        <dbReference type="ARBA" id="ARBA00023002"/>
    </source>
</evidence>
<protein>
    <submittedName>
        <fullName evidence="6">Uncharacterized protein</fullName>
    </submittedName>
</protein>
<organism evidence="6 7">
    <name type="scientific">Zostera marina</name>
    <name type="common">Eelgrass</name>
    <dbReference type="NCBI Taxonomy" id="29655"/>
    <lineage>
        <taxon>Eukaryota</taxon>
        <taxon>Viridiplantae</taxon>
        <taxon>Streptophyta</taxon>
        <taxon>Embryophyta</taxon>
        <taxon>Tracheophyta</taxon>
        <taxon>Spermatophyta</taxon>
        <taxon>Magnoliopsida</taxon>
        <taxon>Liliopsida</taxon>
        <taxon>Zosteraceae</taxon>
        <taxon>Zostera</taxon>
    </lineage>
</organism>
<comment type="caution">
    <text evidence="6">The sequence shown here is derived from an EMBL/GenBank/DDBJ whole genome shotgun (WGS) entry which is preliminary data.</text>
</comment>
<dbReference type="STRING" id="29655.A0A0K9NRV3"/>